<comment type="caution">
    <text evidence="6">The sequence shown here is derived from an EMBL/GenBank/DDBJ whole genome shotgun (WGS) entry which is preliminary data.</text>
</comment>
<gene>
    <name evidence="6" type="ORF">FHX48_002378</name>
</gene>
<evidence type="ECO:0000256" key="4">
    <source>
        <dbReference type="PROSITE-ProRule" id="PRU00335"/>
    </source>
</evidence>
<dbReference type="SUPFAM" id="SSF46689">
    <property type="entry name" value="Homeodomain-like"/>
    <property type="match status" value="1"/>
</dbReference>
<dbReference type="Pfam" id="PF00440">
    <property type="entry name" value="TetR_N"/>
    <property type="match status" value="1"/>
</dbReference>
<sequence>MTGRPRLFDRDVALDSAMREFWAEGFDGVTTAKLAQKLGINQPSLYGAFGSKSELFHEAAQLYIRGLDDALRADLARSSIRAVTEALLRSAVIGFTRDDAPHGCLVMREPRLATRREQTREAIRHRFKAGAVTDEFATAADAEDMAEHVNGVLAGLAARALEGATRSELESVARVALSAVPLDN</sequence>
<dbReference type="RefSeq" id="WP_167045935.1">
    <property type="nucleotide sequence ID" value="NZ_JAAOZB010000001.1"/>
</dbReference>
<name>A0A7W3JQR6_9MICO</name>
<organism evidence="6 7">
    <name type="scientific">Microbacterium halimionae</name>
    <dbReference type="NCBI Taxonomy" id="1526413"/>
    <lineage>
        <taxon>Bacteria</taxon>
        <taxon>Bacillati</taxon>
        <taxon>Actinomycetota</taxon>
        <taxon>Actinomycetes</taxon>
        <taxon>Micrococcales</taxon>
        <taxon>Microbacteriaceae</taxon>
        <taxon>Microbacterium</taxon>
    </lineage>
</organism>
<dbReference type="InterPro" id="IPR001647">
    <property type="entry name" value="HTH_TetR"/>
</dbReference>
<evidence type="ECO:0000313" key="6">
    <source>
        <dbReference type="EMBL" id="MBA8817280.1"/>
    </source>
</evidence>
<proteinExistence type="predicted"/>
<feature type="domain" description="HTH tetR-type" evidence="5">
    <location>
        <begin position="7"/>
        <end position="67"/>
    </location>
</feature>
<accession>A0A7W3JQR6</accession>
<feature type="DNA-binding region" description="H-T-H motif" evidence="4">
    <location>
        <begin position="30"/>
        <end position="49"/>
    </location>
</feature>
<dbReference type="InterPro" id="IPR036271">
    <property type="entry name" value="Tet_transcr_reg_TetR-rel_C_sf"/>
</dbReference>
<dbReference type="GO" id="GO:0003677">
    <property type="term" value="F:DNA binding"/>
    <property type="evidence" value="ECO:0007669"/>
    <property type="project" value="UniProtKB-UniRule"/>
</dbReference>
<evidence type="ECO:0000256" key="1">
    <source>
        <dbReference type="ARBA" id="ARBA00023015"/>
    </source>
</evidence>
<reference evidence="6 7" key="1">
    <citation type="submission" date="2020-07" db="EMBL/GenBank/DDBJ databases">
        <title>Sequencing the genomes of 1000 actinobacteria strains.</title>
        <authorList>
            <person name="Klenk H.-P."/>
        </authorList>
    </citation>
    <scope>NUCLEOTIDE SEQUENCE [LARGE SCALE GENOMIC DNA]</scope>
    <source>
        <strain evidence="6 7">DSM 27576</strain>
    </source>
</reference>
<dbReference type="EMBL" id="JACGWY010000005">
    <property type="protein sequence ID" value="MBA8817280.1"/>
    <property type="molecule type" value="Genomic_DNA"/>
</dbReference>
<keyword evidence="2 4" id="KW-0238">DNA-binding</keyword>
<dbReference type="PANTHER" id="PTHR47506:SF1">
    <property type="entry name" value="HTH-TYPE TRANSCRIPTIONAL REGULATOR YJDC"/>
    <property type="match status" value="1"/>
</dbReference>
<keyword evidence="7" id="KW-1185">Reference proteome</keyword>
<dbReference type="InterPro" id="IPR023772">
    <property type="entry name" value="DNA-bd_HTH_TetR-type_CS"/>
</dbReference>
<evidence type="ECO:0000259" key="5">
    <source>
        <dbReference type="PROSITE" id="PS50977"/>
    </source>
</evidence>
<keyword evidence="3" id="KW-0804">Transcription</keyword>
<dbReference type="InterPro" id="IPR009057">
    <property type="entry name" value="Homeodomain-like_sf"/>
</dbReference>
<protein>
    <submittedName>
        <fullName evidence="6">AcrR family transcriptional regulator</fullName>
    </submittedName>
</protein>
<dbReference type="AlphaFoldDB" id="A0A7W3JQR6"/>
<dbReference type="Proteomes" id="UP000526083">
    <property type="component" value="Unassembled WGS sequence"/>
</dbReference>
<dbReference type="Gene3D" id="1.10.357.10">
    <property type="entry name" value="Tetracycline Repressor, domain 2"/>
    <property type="match status" value="1"/>
</dbReference>
<evidence type="ECO:0000256" key="3">
    <source>
        <dbReference type="ARBA" id="ARBA00023163"/>
    </source>
</evidence>
<dbReference type="PANTHER" id="PTHR47506">
    <property type="entry name" value="TRANSCRIPTIONAL REGULATORY PROTEIN"/>
    <property type="match status" value="1"/>
</dbReference>
<dbReference type="PROSITE" id="PS50977">
    <property type="entry name" value="HTH_TETR_2"/>
    <property type="match status" value="1"/>
</dbReference>
<dbReference type="SUPFAM" id="SSF48498">
    <property type="entry name" value="Tetracyclin repressor-like, C-terminal domain"/>
    <property type="match status" value="1"/>
</dbReference>
<keyword evidence="1" id="KW-0805">Transcription regulation</keyword>
<dbReference type="PROSITE" id="PS01081">
    <property type="entry name" value="HTH_TETR_1"/>
    <property type="match status" value="1"/>
</dbReference>
<evidence type="ECO:0000313" key="7">
    <source>
        <dbReference type="Proteomes" id="UP000526083"/>
    </source>
</evidence>
<dbReference type="Gene3D" id="1.10.10.60">
    <property type="entry name" value="Homeodomain-like"/>
    <property type="match status" value="1"/>
</dbReference>
<evidence type="ECO:0000256" key="2">
    <source>
        <dbReference type="ARBA" id="ARBA00023125"/>
    </source>
</evidence>